<keyword evidence="2" id="KW-1185">Reference proteome</keyword>
<proteinExistence type="predicted"/>
<dbReference type="SUPFAM" id="SSF140453">
    <property type="entry name" value="EsxAB dimer-like"/>
    <property type="match status" value="1"/>
</dbReference>
<dbReference type="EMBL" id="JBEPSJ010000003">
    <property type="protein sequence ID" value="MET4583261.1"/>
    <property type="molecule type" value="Genomic_DNA"/>
</dbReference>
<organism evidence="1 2">
    <name type="scientific">Conyzicola nivalis</name>
    <dbReference type="NCBI Taxonomy" id="1477021"/>
    <lineage>
        <taxon>Bacteria</taxon>
        <taxon>Bacillati</taxon>
        <taxon>Actinomycetota</taxon>
        <taxon>Actinomycetes</taxon>
        <taxon>Micrococcales</taxon>
        <taxon>Microbacteriaceae</taxon>
        <taxon>Conyzicola</taxon>
    </lineage>
</organism>
<gene>
    <name evidence="1" type="ORF">ABIE21_002780</name>
</gene>
<reference evidence="1 2" key="1">
    <citation type="submission" date="2024-06" db="EMBL/GenBank/DDBJ databases">
        <title>Sorghum-associated microbial communities from plants grown in Nebraska, USA.</title>
        <authorList>
            <person name="Schachtman D."/>
        </authorList>
    </citation>
    <scope>NUCLEOTIDE SEQUENCE [LARGE SCALE GENOMIC DNA]</scope>
    <source>
        <strain evidence="1 2">2857</strain>
    </source>
</reference>
<evidence type="ECO:0000313" key="2">
    <source>
        <dbReference type="Proteomes" id="UP001549257"/>
    </source>
</evidence>
<comment type="caution">
    <text evidence="1">The sequence shown here is derived from an EMBL/GenBank/DDBJ whole genome shotgun (WGS) entry which is preliminary data.</text>
</comment>
<sequence>MTFHASYEAMEQTALTLDGGADDIRGQLVTLLGKVEDLLGEGFKTELASGAFGDGYRELNTGVNQAIDGITSMSQALRDMATKTQEHDAALAG</sequence>
<protein>
    <submittedName>
        <fullName evidence="1">Uncharacterized protein YukE</fullName>
    </submittedName>
</protein>
<dbReference type="Proteomes" id="UP001549257">
    <property type="component" value="Unassembled WGS sequence"/>
</dbReference>
<dbReference type="Pfam" id="PF06013">
    <property type="entry name" value="WXG100"/>
    <property type="match status" value="1"/>
</dbReference>
<name>A0ABV2QQC8_9MICO</name>
<accession>A0ABV2QQC8</accession>
<dbReference type="Gene3D" id="1.10.287.1060">
    <property type="entry name" value="ESAT-6-like"/>
    <property type="match status" value="1"/>
</dbReference>
<dbReference type="InterPro" id="IPR010310">
    <property type="entry name" value="T7SS_ESAT-6-like"/>
</dbReference>
<dbReference type="InterPro" id="IPR036689">
    <property type="entry name" value="ESAT-6-like_sf"/>
</dbReference>
<dbReference type="RefSeq" id="WP_354025422.1">
    <property type="nucleotide sequence ID" value="NZ_JBEPSJ010000003.1"/>
</dbReference>
<evidence type="ECO:0000313" key="1">
    <source>
        <dbReference type="EMBL" id="MET4583261.1"/>
    </source>
</evidence>